<dbReference type="PANTHER" id="PTHR10887">
    <property type="entry name" value="DNA2/NAM7 HELICASE FAMILY"/>
    <property type="match status" value="1"/>
</dbReference>
<evidence type="ECO:0000259" key="9">
    <source>
        <dbReference type="PROSITE" id="PS51981"/>
    </source>
</evidence>
<keyword evidence="7" id="KW-0391">Immunity</keyword>
<organism evidence="10 11">
    <name type="scientific">Funneliformis geosporum</name>
    <dbReference type="NCBI Taxonomy" id="1117311"/>
    <lineage>
        <taxon>Eukaryota</taxon>
        <taxon>Fungi</taxon>
        <taxon>Fungi incertae sedis</taxon>
        <taxon>Mucoromycota</taxon>
        <taxon>Glomeromycotina</taxon>
        <taxon>Glomeromycetes</taxon>
        <taxon>Glomerales</taxon>
        <taxon>Glomeraceae</taxon>
        <taxon>Funneliformis</taxon>
    </lineage>
</organism>
<dbReference type="InterPro" id="IPR027417">
    <property type="entry name" value="P-loop_NTPase"/>
</dbReference>
<dbReference type="Pfam" id="PF25396">
    <property type="entry name" value="ZNFX1"/>
    <property type="match status" value="1"/>
</dbReference>
<dbReference type="Pfam" id="PF13086">
    <property type="entry name" value="AAA_11"/>
    <property type="match status" value="1"/>
</dbReference>
<dbReference type="SUPFAM" id="SSF52540">
    <property type="entry name" value="P-loop containing nucleoside triphosphate hydrolases"/>
    <property type="match status" value="1"/>
</dbReference>
<keyword evidence="4" id="KW-0677">Repeat</keyword>
<feature type="compositionally biased region" description="Basic and acidic residues" evidence="8">
    <location>
        <begin position="55"/>
        <end position="65"/>
    </location>
</feature>
<evidence type="ECO:0000256" key="6">
    <source>
        <dbReference type="ARBA" id="ARBA00022833"/>
    </source>
</evidence>
<name>A0A9W4WWJ5_9GLOM</name>
<dbReference type="SMART" id="SM00438">
    <property type="entry name" value="ZnF_NFX"/>
    <property type="match status" value="3"/>
</dbReference>
<feature type="region of interest" description="Disordered" evidence="8">
    <location>
        <begin position="45"/>
        <end position="79"/>
    </location>
</feature>
<gene>
    <name evidence="10" type="ORF">FWILDA_LOCUS3817</name>
</gene>
<dbReference type="GO" id="GO:0005737">
    <property type="term" value="C:cytoplasm"/>
    <property type="evidence" value="ECO:0007669"/>
    <property type="project" value="UniProtKB-SubCell"/>
</dbReference>
<accession>A0A9W4WWJ5</accession>
<reference evidence="10" key="1">
    <citation type="submission" date="2022-08" db="EMBL/GenBank/DDBJ databases">
        <authorList>
            <person name="Kallberg Y."/>
            <person name="Tangrot J."/>
            <person name="Rosling A."/>
        </authorList>
    </citation>
    <scope>NUCLEOTIDE SEQUENCE</scope>
    <source>
        <strain evidence="10">Wild A</strain>
    </source>
</reference>
<dbReference type="Gene3D" id="3.40.50.300">
    <property type="entry name" value="P-loop containing nucleotide triphosphate hydrolases"/>
    <property type="match status" value="3"/>
</dbReference>
<dbReference type="GO" id="GO:0031380">
    <property type="term" value="C:nuclear RNA-directed RNA polymerase complex"/>
    <property type="evidence" value="ECO:0007669"/>
    <property type="project" value="TreeGrafter"/>
</dbReference>
<dbReference type="InterPro" id="IPR046439">
    <property type="entry name" value="ZF_RZ_dom"/>
</dbReference>
<dbReference type="GO" id="GO:0002376">
    <property type="term" value="P:immune system process"/>
    <property type="evidence" value="ECO:0007669"/>
    <property type="project" value="UniProtKB-KW"/>
</dbReference>
<dbReference type="PROSITE" id="PS51981">
    <property type="entry name" value="ZF_RZ"/>
    <property type="match status" value="1"/>
</dbReference>
<dbReference type="GO" id="GO:0004386">
    <property type="term" value="F:helicase activity"/>
    <property type="evidence" value="ECO:0007669"/>
    <property type="project" value="InterPro"/>
</dbReference>
<dbReference type="InterPro" id="IPR041677">
    <property type="entry name" value="DNA2/NAM7_AAA_11"/>
</dbReference>
<comment type="caution">
    <text evidence="10">The sequence shown here is derived from an EMBL/GenBank/DDBJ whole genome shotgun (WGS) entry which is preliminary data.</text>
</comment>
<evidence type="ECO:0000256" key="8">
    <source>
        <dbReference type="SAM" id="MobiDB-lite"/>
    </source>
</evidence>
<dbReference type="InterPro" id="IPR045055">
    <property type="entry name" value="DNA2/NAM7-like"/>
</dbReference>
<protein>
    <submittedName>
        <fullName evidence="10">11576_t:CDS:1</fullName>
    </submittedName>
</protein>
<dbReference type="Pfam" id="PF13087">
    <property type="entry name" value="AAA_12"/>
    <property type="match status" value="1"/>
</dbReference>
<keyword evidence="5" id="KW-0863">Zinc-finger</keyword>
<dbReference type="EMBL" id="CAMKVN010000531">
    <property type="protein sequence ID" value="CAI2168909.1"/>
    <property type="molecule type" value="Genomic_DNA"/>
</dbReference>
<keyword evidence="2" id="KW-0963">Cytoplasm</keyword>
<evidence type="ECO:0000256" key="7">
    <source>
        <dbReference type="ARBA" id="ARBA00022859"/>
    </source>
</evidence>
<evidence type="ECO:0000313" key="11">
    <source>
        <dbReference type="Proteomes" id="UP001153678"/>
    </source>
</evidence>
<dbReference type="CDD" id="cd06008">
    <property type="entry name" value="NF-X1-zinc-finger"/>
    <property type="match status" value="1"/>
</dbReference>
<feature type="domain" description="RZ-type" evidence="9">
    <location>
        <begin position="2083"/>
        <end position="2153"/>
    </location>
</feature>
<evidence type="ECO:0000313" key="10">
    <source>
        <dbReference type="EMBL" id="CAI2168909.1"/>
    </source>
</evidence>
<sequence length="2153" mass="247857">MEINICLLDSIVCVIESQEKLFKHHSLETNNLSYNLIMDKQYFDSERGRRRRGKANNDRRRDGDRGQQSQRPPPPNIPEIKKAQHEATMENFRSSELTYKGSDRIITIPNGDLIKFIWKKILKKDKEPLNQSNIRIFISSALVATSYQSGYEVDELVSELGDPNGGLKMLREIINFPSMSCDAGLNQGVLSFQYVILPLLGLLTRTSITECILEKYVHAIFMVVYTNLDYFLYDNVMKMLGTLVQRNSVIDYQVSVELLLRHERYSFIPTSLGIFFIIIVRLLTVLLRRIKEASINETMHKIAQDLHDLKTTYQQSIQQQQPSATSTDPLINNLETRNYFFMILDKEMNIMSKLLNNGRVSLIDEQNPNKKELISKLTSLRYNEMARKSDMERIYDPPGGLSKYGKRHNNDFEEISKISIIPTIEEILCDRPPFLPFSLPDAPHFLPDGAAKLLDTQFRLLREDMLNFIRGSVSNLLTALSRSLKPSLKNSEFSKELRRIQKEFGGLHVYTNPQFIGITCDKKKGFVYTLSFTPPKCRNSHHERDRQAFWVKSKRLLTGSLVTLLLPNPYAKYSVYFGVVATRDENDLARDPEYSYIGINFVDLSIYPIALDEISNPHKVTENSLEQRFMVESTVEPPMYARAPDFEFDLSVICNKKRNLKLNVANTSGYDEVAKKINDHSKLDETQAKALISALTREIALIEGPPGTGKTVVGVEIMKVLLAKENRKTNLGPILTICFTNHALDQFLEHLLDVNIKNIVRLGSRTKSERIKAYNIEEVCRNIPFGKNGYDLRKSLNEIESRVKEIGNNFSKSWLKWNDVSKYLMTKEPNFYNKFERVSNEDLPSWVLGTYSGEEEFFKPANNKSENFPIFEKWVRGKDFEVIKTRKYILLNPQQKDQKPKEKSPSRRNKFEMLQEEENNANTSDDDESETDHDTINWILNYKEPETDRPLESLLNLDSIWEMSRLERKTLHDYWRTKVNQEFIESLSRLQKMYENKRKFWSNMNDEVRRQALLRCDVIGMTTNGAAKFQSLISKVNPKVIICEEAGEVLEAHILSTLTSETQQLILIGDPNQLRPHIATYSLSMDSSLGKNYQLDKSLFERLVNGDKATKIEKVQLSTQRRMRKNEISDLIRYTLYPNLVDAENTAKYPKVRGAQHNVYFIDHHHPEVNPDGDFAAQSHVNIYEVKMVVEMVKYFIKNGYTKPDDIAVLTPYLGQMMRIKEALSELFVVVLDERDEQNLAEMEEQEVDNDIIENVKVSEKSLYQQVTLRTIDNYQGEEANIVIISLVRNFSKSDRLDTIGFLKSTNRSNVLLSRAREGMYLLGNSELMETKSKDMWAPVINILRTRNPAQIGFGMPIACNKHPKYKNVIVEPEQFELVSPTGGCFELCRAKLPCGHTCTSMCHTDDPQHLGTKCLERCPRLHPVCNHPCPKICYENCGLCYFPIGDIKLLGCGHVLKNVTCWQYQKKDLRCLTTVKKQLISCEHSKTIYCYESVENVKCEKECGEVLKCNHRCSNQCFQCQNLSKPRDAKTRDEDEVDDNIVPIERTVHGKCKQFCNKLLFCGHKCAKYCHEGSACPPCNDKCIVTCKHASCNLRCIEPCSLCAKECSWECEHQGRCKLSCGIPCNKLPCNESCNKMLECGHNCAGVCGEICPSKDFCIICAPEHVKRQVSDAIKNISFSKVDWKKKRMIVLSCGHVYTMETMDMHMGMEGYYECEGVFERNWTSVKILPASTVNVKACPECRTPIKNIRRYGRIINKYIMDAQNKKFLTKYDNQLSNVTKRVISLEDMMKNKRKLLSALGHLPAEDTRLIEIVSEVLIDESEIIPHNYYKNVEKYHGFEKFSKKIWLDHVEELLKCYKELTFILYAAKSPPHIKAFEASTTSLYQNADSHLIELSNSKASSSTFSNKISDSSKYLLSQTGISISKIDRRIYLDTFFELVNVQKFLFNETLFIIQEISKAEKPIATRIKNVWYRFAENLQFSIQKHLNTIKEVSRNARYGRHLLLTNVEILELELNKNVYQLKYSPNRISPRLISMKICRNVRKEIMNTRCYEYSFAKGIFKNAIDIRLQKLLEACNTVETSSIEGKLEIHRLMQNEFISSGHLYVCSNGHPYTVGESDCVQVKMQIPCPDCDANIEIGNDTKKESSNCSIV</sequence>
<dbReference type="FunFam" id="3.40.50.300:FF:001660">
    <property type="entry name" value="NF-X1 finger and helicase protein, putative"/>
    <property type="match status" value="1"/>
</dbReference>
<proteinExistence type="predicted"/>
<dbReference type="GO" id="GO:0031048">
    <property type="term" value="P:regulatory ncRNA-mediated heterochromatin formation"/>
    <property type="evidence" value="ECO:0007669"/>
    <property type="project" value="TreeGrafter"/>
</dbReference>
<dbReference type="InterPro" id="IPR000967">
    <property type="entry name" value="Znf_NFX1"/>
</dbReference>
<evidence type="ECO:0000256" key="3">
    <source>
        <dbReference type="ARBA" id="ARBA00022723"/>
    </source>
</evidence>
<evidence type="ECO:0000256" key="1">
    <source>
        <dbReference type="ARBA" id="ARBA00004496"/>
    </source>
</evidence>
<keyword evidence="3" id="KW-0479">Metal-binding</keyword>
<keyword evidence="6" id="KW-0862">Zinc</keyword>
<evidence type="ECO:0000256" key="4">
    <source>
        <dbReference type="ARBA" id="ARBA00022737"/>
    </source>
</evidence>
<dbReference type="Proteomes" id="UP001153678">
    <property type="component" value="Unassembled WGS sequence"/>
</dbReference>
<dbReference type="InterPro" id="IPR057373">
    <property type="entry name" value="ZNFX1"/>
</dbReference>
<dbReference type="CDD" id="cd18808">
    <property type="entry name" value="SF1_C_Upf1"/>
    <property type="match status" value="1"/>
</dbReference>
<dbReference type="InterPro" id="IPR047187">
    <property type="entry name" value="SF1_C_Upf1"/>
</dbReference>
<dbReference type="GO" id="GO:0008270">
    <property type="term" value="F:zinc ion binding"/>
    <property type="evidence" value="ECO:0007669"/>
    <property type="project" value="UniProtKB-KW"/>
</dbReference>
<keyword evidence="11" id="KW-1185">Reference proteome</keyword>
<evidence type="ECO:0000256" key="5">
    <source>
        <dbReference type="ARBA" id="ARBA00022771"/>
    </source>
</evidence>
<dbReference type="PANTHER" id="PTHR10887:SF445">
    <property type="entry name" value="NFX1-TYPE ZINC FINGER-CONTAINING PROTEIN 1"/>
    <property type="match status" value="1"/>
</dbReference>
<dbReference type="OrthoDB" id="2423195at2759"/>
<dbReference type="InterPro" id="IPR041679">
    <property type="entry name" value="DNA2/NAM7-like_C"/>
</dbReference>
<evidence type="ECO:0000256" key="2">
    <source>
        <dbReference type="ARBA" id="ARBA00022490"/>
    </source>
</evidence>
<comment type="subcellular location">
    <subcellularLocation>
        <location evidence="1">Cytoplasm</location>
    </subcellularLocation>
</comment>